<evidence type="ECO:0000313" key="3">
    <source>
        <dbReference type="Proteomes" id="UP000324222"/>
    </source>
</evidence>
<feature type="region of interest" description="Disordered" evidence="1">
    <location>
        <begin position="1"/>
        <end position="31"/>
    </location>
</feature>
<gene>
    <name evidence="2" type="ORF">E2C01_068242</name>
</gene>
<dbReference type="AlphaFoldDB" id="A0A5B7HND3"/>
<keyword evidence="3" id="KW-1185">Reference proteome</keyword>
<organism evidence="2 3">
    <name type="scientific">Portunus trituberculatus</name>
    <name type="common">Swimming crab</name>
    <name type="synonym">Neptunus trituberculatus</name>
    <dbReference type="NCBI Taxonomy" id="210409"/>
    <lineage>
        <taxon>Eukaryota</taxon>
        <taxon>Metazoa</taxon>
        <taxon>Ecdysozoa</taxon>
        <taxon>Arthropoda</taxon>
        <taxon>Crustacea</taxon>
        <taxon>Multicrustacea</taxon>
        <taxon>Malacostraca</taxon>
        <taxon>Eumalacostraca</taxon>
        <taxon>Eucarida</taxon>
        <taxon>Decapoda</taxon>
        <taxon>Pleocyemata</taxon>
        <taxon>Brachyura</taxon>
        <taxon>Eubrachyura</taxon>
        <taxon>Portunoidea</taxon>
        <taxon>Portunidae</taxon>
        <taxon>Portuninae</taxon>
        <taxon>Portunus</taxon>
    </lineage>
</organism>
<protein>
    <submittedName>
        <fullName evidence="2">Uncharacterized protein</fullName>
    </submittedName>
</protein>
<sequence>MTPSGKRTFRPGSRHIATSSTTPSQEHFRQDTTVLPYSALGGTRKQLGYFKPSPAILGDRSPSQELFMKTKTL</sequence>
<feature type="compositionally biased region" description="Polar residues" evidence="1">
    <location>
        <begin position="16"/>
        <end position="31"/>
    </location>
</feature>
<dbReference type="EMBL" id="VSRR010037764">
    <property type="protein sequence ID" value="MPC73900.1"/>
    <property type="molecule type" value="Genomic_DNA"/>
</dbReference>
<evidence type="ECO:0000256" key="1">
    <source>
        <dbReference type="SAM" id="MobiDB-lite"/>
    </source>
</evidence>
<dbReference type="Proteomes" id="UP000324222">
    <property type="component" value="Unassembled WGS sequence"/>
</dbReference>
<comment type="caution">
    <text evidence="2">The sequence shown here is derived from an EMBL/GenBank/DDBJ whole genome shotgun (WGS) entry which is preliminary data.</text>
</comment>
<evidence type="ECO:0000313" key="2">
    <source>
        <dbReference type="EMBL" id="MPC73900.1"/>
    </source>
</evidence>
<name>A0A5B7HND3_PORTR</name>
<accession>A0A5B7HND3</accession>
<reference evidence="2 3" key="1">
    <citation type="submission" date="2019-05" db="EMBL/GenBank/DDBJ databases">
        <title>Another draft genome of Portunus trituberculatus and its Hox gene families provides insights of decapod evolution.</title>
        <authorList>
            <person name="Jeong J.-H."/>
            <person name="Song I."/>
            <person name="Kim S."/>
            <person name="Choi T."/>
            <person name="Kim D."/>
            <person name="Ryu S."/>
            <person name="Kim W."/>
        </authorList>
    </citation>
    <scope>NUCLEOTIDE SEQUENCE [LARGE SCALE GENOMIC DNA]</scope>
    <source>
        <tissue evidence="2">Muscle</tissue>
    </source>
</reference>
<feature type="region of interest" description="Disordered" evidence="1">
    <location>
        <begin position="53"/>
        <end position="73"/>
    </location>
</feature>
<proteinExistence type="predicted"/>